<dbReference type="Proteomes" id="UP000051952">
    <property type="component" value="Unassembled WGS sequence"/>
</dbReference>
<reference evidence="3" key="1">
    <citation type="submission" date="2015-09" db="EMBL/GenBank/DDBJ databases">
        <authorList>
            <consortium name="Pathogen Informatics"/>
        </authorList>
    </citation>
    <scope>NUCLEOTIDE SEQUENCE [LARGE SCALE GENOMIC DNA]</scope>
    <source>
        <strain evidence="3">Lake Konstanz</strain>
    </source>
</reference>
<name>A0A0S4JH03_BODSA</name>
<evidence type="ECO:0000256" key="1">
    <source>
        <dbReference type="SAM" id="MobiDB-lite"/>
    </source>
</evidence>
<organism evidence="2 3">
    <name type="scientific">Bodo saltans</name>
    <name type="common">Flagellated protozoan</name>
    <dbReference type="NCBI Taxonomy" id="75058"/>
    <lineage>
        <taxon>Eukaryota</taxon>
        <taxon>Discoba</taxon>
        <taxon>Euglenozoa</taxon>
        <taxon>Kinetoplastea</taxon>
        <taxon>Metakinetoplastina</taxon>
        <taxon>Eubodonida</taxon>
        <taxon>Bodonidae</taxon>
        <taxon>Bodo</taxon>
    </lineage>
</organism>
<accession>A0A0S4JH03</accession>
<dbReference type="AlphaFoldDB" id="A0A0S4JH03"/>
<proteinExistence type="predicted"/>
<protein>
    <submittedName>
        <fullName evidence="2">Uncharacterized protein</fullName>
    </submittedName>
</protein>
<keyword evidence="3" id="KW-1185">Reference proteome</keyword>
<feature type="compositionally biased region" description="Low complexity" evidence="1">
    <location>
        <begin position="28"/>
        <end position="44"/>
    </location>
</feature>
<gene>
    <name evidence="2" type="ORF">BSAL_19890</name>
</gene>
<evidence type="ECO:0000313" key="3">
    <source>
        <dbReference type="Proteomes" id="UP000051952"/>
    </source>
</evidence>
<dbReference type="VEuPathDB" id="TriTrypDB:BSAL_19890"/>
<dbReference type="EMBL" id="CYKH01001715">
    <property type="protein sequence ID" value="CUG89211.1"/>
    <property type="molecule type" value="Genomic_DNA"/>
</dbReference>
<feature type="non-terminal residue" evidence="2">
    <location>
        <position position="1"/>
    </location>
</feature>
<sequence>SPGRVDERNSPLYKNFHPGKGYEALAAGTATRTPSPPTTTTVTSAGGGRLLFPDNNQLQGATTSSTNATVVAAPQQPSTHVPEADHSKIYTPHELMKRIDAIENLHAP</sequence>
<feature type="region of interest" description="Disordered" evidence="1">
    <location>
        <begin position="28"/>
        <end position="49"/>
    </location>
</feature>
<evidence type="ECO:0000313" key="2">
    <source>
        <dbReference type="EMBL" id="CUG89211.1"/>
    </source>
</evidence>